<evidence type="ECO:0000256" key="2">
    <source>
        <dbReference type="SAM" id="MobiDB-lite"/>
    </source>
</evidence>
<evidence type="ECO:0000313" key="4">
    <source>
        <dbReference type="EMBL" id="KAK6195062.1"/>
    </source>
</evidence>
<accession>A0AAN8KK36</accession>
<dbReference type="Gene3D" id="2.60.40.640">
    <property type="match status" value="2"/>
</dbReference>
<evidence type="ECO:0000313" key="5">
    <source>
        <dbReference type="Proteomes" id="UP001347796"/>
    </source>
</evidence>
<dbReference type="InterPro" id="IPR014756">
    <property type="entry name" value="Ig_E-set"/>
</dbReference>
<comment type="caution">
    <text evidence="4">The sequence shown here is derived from an EMBL/GenBank/DDBJ whole genome shotgun (WGS) entry which is preliminary data.</text>
</comment>
<comment type="similarity">
    <text evidence="1">Belongs to the arrestin family.</text>
</comment>
<dbReference type="InterPro" id="IPR011021">
    <property type="entry name" value="Arrestin-like_N"/>
</dbReference>
<gene>
    <name evidence="4" type="ORF">SNE40_000570</name>
</gene>
<dbReference type="GO" id="GO:0015031">
    <property type="term" value="P:protein transport"/>
    <property type="evidence" value="ECO:0007669"/>
    <property type="project" value="TreeGrafter"/>
</dbReference>
<dbReference type="InterPro" id="IPR050357">
    <property type="entry name" value="Arrestin_domain-protein"/>
</dbReference>
<feature type="domain" description="Arrestin C-terminal-like" evidence="3">
    <location>
        <begin position="169"/>
        <end position="301"/>
    </location>
</feature>
<evidence type="ECO:0000256" key="1">
    <source>
        <dbReference type="ARBA" id="ARBA00005298"/>
    </source>
</evidence>
<dbReference type="EMBL" id="JAZGQO010000001">
    <property type="protein sequence ID" value="KAK6195062.1"/>
    <property type="molecule type" value="Genomic_DNA"/>
</dbReference>
<dbReference type="PANTHER" id="PTHR11188">
    <property type="entry name" value="ARRESTIN DOMAIN CONTAINING PROTEIN"/>
    <property type="match status" value="1"/>
</dbReference>
<proteinExistence type="inferred from homology"/>
<dbReference type="InterPro" id="IPR011022">
    <property type="entry name" value="Arrestin_C-like"/>
</dbReference>
<organism evidence="4 5">
    <name type="scientific">Patella caerulea</name>
    <name type="common">Rayed Mediterranean limpet</name>
    <dbReference type="NCBI Taxonomy" id="87958"/>
    <lineage>
        <taxon>Eukaryota</taxon>
        <taxon>Metazoa</taxon>
        <taxon>Spiralia</taxon>
        <taxon>Lophotrochozoa</taxon>
        <taxon>Mollusca</taxon>
        <taxon>Gastropoda</taxon>
        <taxon>Patellogastropoda</taxon>
        <taxon>Patelloidea</taxon>
        <taxon>Patellidae</taxon>
        <taxon>Patella</taxon>
    </lineage>
</organism>
<dbReference type="SMART" id="SM01017">
    <property type="entry name" value="Arrestin_C"/>
    <property type="match status" value="1"/>
</dbReference>
<feature type="region of interest" description="Disordered" evidence="2">
    <location>
        <begin position="378"/>
        <end position="399"/>
    </location>
</feature>
<dbReference type="Pfam" id="PF02752">
    <property type="entry name" value="Arrestin_C"/>
    <property type="match status" value="1"/>
</dbReference>
<feature type="compositionally biased region" description="Basic and acidic residues" evidence="2">
    <location>
        <begin position="386"/>
        <end position="399"/>
    </location>
</feature>
<dbReference type="AlphaFoldDB" id="A0AAN8KK36"/>
<dbReference type="InterPro" id="IPR014752">
    <property type="entry name" value="Arrestin-like_C"/>
</dbReference>
<dbReference type="SUPFAM" id="SSF81296">
    <property type="entry name" value="E set domains"/>
    <property type="match status" value="2"/>
</dbReference>
<dbReference type="PANTHER" id="PTHR11188:SF176">
    <property type="entry name" value="ARRESTIN DOMAIN-CONTAINING PROTEIN 1"/>
    <property type="match status" value="1"/>
</dbReference>
<sequence>MSAIDGIHITLEHDIDEQYQYQPGEIVRGYICVKLRRPTLIRSVYISIFGEGNVSFEDERTGDVHQAQETYIDSSSMVVEANSGRPLSLPSGNKDFPFEYQLPENLPSSFIGKYGSVTYILKGTVQGIKSNDTAITSEPFLILQKRPLPDSIESPILLKGSKRVFTGCSLGKISVEAGADKHGGIPGEDIFIHAEVKNRSARRINLIQAAIVMNSRYHADKKTVRFSQIVNRKKDETNMGENEGRRWVHSRLTVPPYIPETRLEHCDIIEISYTFQFRVEISGGAEICLESPLLIGAHPDGLELPDKQAMNKMVNSQWTVRDKGLGLDSKQIDIDEDQDINNWHGGVIPELRSDSAISNPLFRQGSFLNNNGKYPEEMKIRKRSRQQSDRVEIMESTKL</sequence>
<keyword evidence="5" id="KW-1185">Reference proteome</keyword>
<evidence type="ECO:0000259" key="3">
    <source>
        <dbReference type="SMART" id="SM01017"/>
    </source>
</evidence>
<name>A0AAN8KK36_PATCE</name>
<protein>
    <recommendedName>
        <fullName evidence="3">Arrestin C-terminal-like domain-containing protein</fullName>
    </recommendedName>
</protein>
<dbReference type="Proteomes" id="UP001347796">
    <property type="component" value="Unassembled WGS sequence"/>
</dbReference>
<dbReference type="Pfam" id="PF00339">
    <property type="entry name" value="Arrestin_N"/>
    <property type="match status" value="1"/>
</dbReference>
<reference evidence="4 5" key="1">
    <citation type="submission" date="2024-01" db="EMBL/GenBank/DDBJ databases">
        <title>The genome of the rayed Mediterranean limpet Patella caerulea (Linnaeus, 1758).</title>
        <authorList>
            <person name="Anh-Thu Weber A."/>
            <person name="Halstead-Nussloch G."/>
        </authorList>
    </citation>
    <scope>NUCLEOTIDE SEQUENCE [LARGE SCALE GENOMIC DNA]</scope>
    <source>
        <strain evidence="4">AATW-2023a</strain>
        <tissue evidence="4">Whole specimen</tissue>
    </source>
</reference>
<dbReference type="GO" id="GO:0005737">
    <property type="term" value="C:cytoplasm"/>
    <property type="evidence" value="ECO:0007669"/>
    <property type="project" value="TreeGrafter"/>
</dbReference>